<dbReference type="EMBL" id="JARAOO010000005">
    <property type="protein sequence ID" value="KAJ7969014.1"/>
    <property type="molecule type" value="Genomic_DNA"/>
</dbReference>
<organism evidence="2 3">
    <name type="scientific">Quillaja saponaria</name>
    <name type="common">Soap bark tree</name>
    <dbReference type="NCBI Taxonomy" id="32244"/>
    <lineage>
        <taxon>Eukaryota</taxon>
        <taxon>Viridiplantae</taxon>
        <taxon>Streptophyta</taxon>
        <taxon>Embryophyta</taxon>
        <taxon>Tracheophyta</taxon>
        <taxon>Spermatophyta</taxon>
        <taxon>Magnoliopsida</taxon>
        <taxon>eudicotyledons</taxon>
        <taxon>Gunneridae</taxon>
        <taxon>Pentapetalae</taxon>
        <taxon>rosids</taxon>
        <taxon>fabids</taxon>
        <taxon>Fabales</taxon>
        <taxon>Quillajaceae</taxon>
        <taxon>Quillaja</taxon>
    </lineage>
</organism>
<dbReference type="SMART" id="SM00256">
    <property type="entry name" value="FBOX"/>
    <property type="match status" value="1"/>
</dbReference>
<dbReference type="NCBIfam" id="TIGR01640">
    <property type="entry name" value="F_box_assoc_1"/>
    <property type="match status" value="1"/>
</dbReference>
<dbReference type="PANTHER" id="PTHR31672:SF13">
    <property type="entry name" value="F-BOX PROTEIN CPR30-LIKE"/>
    <property type="match status" value="1"/>
</dbReference>
<dbReference type="PROSITE" id="PS50181">
    <property type="entry name" value="FBOX"/>
    <property type="match status" value="1"/>
</dbReference>
<dbReference type="SUPFAM" id="SSF81383">
    <property type="entry name" value="F-box domain"/>
    <property type="match status" value="1"/>
</dbReference>
<comment type="caution">
    <text evidence="2">The sequence shown here is derived from an EMBL/GenBank/DDBJ whole genome shotgun (WGS) entry which is preliminary data.</text>
</comment>
<dbReference type="InterPro" id="IPR006527">
    <property type="entry name" value="F-box-assoc_dom_typ1"/>
</dbReference>
<dbReference type="InterPro" id="IPR050796">
    <property type="entry name" value="SCF_F-box_component"/>
</dbReference>
<proteinExistence type="predicted"/>
<dbReference type="InterPro" id="IPR036047">
    <property type="entry name" value="F-box-like_dom_sf"/>
</dbReference>
<dbReference type="AlphaFoldDB" id="A0AAD7PVP2"/>
<evidence type="ECO:0000313" key="3">
    <source>
        <dbReference type="Proteomes" id="UP001163823"/>
    </source>
</evidence>
<dbReference type="Gene3D" id="1.20.1280.50">
    <property type="match status" value="1"/>
</dbReference>
<dbReference type="Pfam" id="PF00646">
    <property type="entry name" value="F-box"/>
    <property type="match status" value="1"/>
</dbReference>
<feature type="domain" description="F-box" evidence="1">
    <location>
        <begin position="26"/>
        <end position="75"/>
    </location>
</feature>
<keyword evidence="3" id="KW-1185">Reference proteome</keyword>
<dbReference type="InterPro" id="IPR017451">
    <property type="entry name" value="F-box-assoc_interact_dom"/>
</dbReference>
<dbReference type="Proteomes" id="UP001163823">
    <property type="component" value="Chromosome 5"/>
</dbReference>
<evidence type="ECO:0000259" key="1">
    <source>
        <dbReference type="PROSITE" id="PS50181"/>
    </source>
</evidence>
<sequence length="401" mass="46768">MNEFMMVENKMPRKKSRKEFHKKTVFKGILWLPKEIIGQIFEKLPDKSLMRFRCVSKSWDSMISDPNFTKNNQKLLLLSSRSAIQIMDYEGYEGKTGMIDFFDSEKRKSVKVLGSSNGLLCISVGNSSLFLWNLLTGEKKTLRSYRIETGHDSFGFGYDYSTDDYKLVRFANLRMSSFLVYSMRNNFWKSSQITIPDDALQLSSCKAGVLVKNSLYWYATYVARDFQTYEDSCVICPNNKLRGTQSILIFSFDVVDETHKMFLPPPCVDSTESEGELMDFKGYLCEVHNHKNNFIDLWILKGDADTKKNWMKLMRITRYDTLPKIGVMEPIYFARNGEVLIVFRQGKQKNKEHGSSIRMTNKLYSYNPTEMSFRRVKLQGKKFWSTEIAYSGRLFSINRQL</sequence>
<accession>A0AAD7PVP2</accession>
<name>A0AAD7PVP2_QUISA</name>
<dbReference type="KEGG" id="qsa:O6P43_013033"/>
<dbReference type="Pfam" id="PF07734">
    <property type="entry name" value="FBA_1"/>
    <property type="match status" value="1"/>
</dbReference>
<dbReference type="CDD" id="cd22157">
    <property type="entry name" value="F-box_AtFBW1-like"/>
    <property type="match status" value="1"/>
</dbReference>
<gene>
    <name evidence="2" type="ORF">O6P43_013033</name>
</gene>
<dbReference type="SUPFAM" id="SSF101908">
    <property type="entry name" value="Putative isomerase YbhE"/>
    <property type="match status" value="1"/>
</dbReference>
<dbReference type="PANTHER" id="PTHR31672">
    <property type="entry name" value="BNACNNG10540D PROTEIN"/>
    <property type="match status" value="1"/>
</dbReference>
<evidence type="ECO:0000313" key="2">
    <source>
        <dbReference type="EMBL" id="KAJ7969014.1"/>
    </source>
</evidence>
<protein>
    <submittedName>
        <fullName evidence="2">F-box family protein</fullName>
    </submittedName>
</protein>
<dbReference type="InterPro" id="IPR001810">
    <property type="entry name" value="F-box_dom"/>
</dbReference>
<reference evidence="2" key="1">
    <citation type="journal article" date="2023" name="Science">
        <title>Elucidation of the pathway for biosynthesis of saponin adjuvants from the soapbark tree.</title>
        <authorList>
            <person name="Reed J."/>
            <person name="Orme A."/>
            <person name="El-Demerdash A."/>
            <person name="Owen C."/>
            <person name="Martin L.B.B."/>
            <person name="Misra R.C."/>
            <person name="Kikuchi S."/>
            <person name="Rejzek M."/>
            <person name="Martin A.C."/>
            <person name="Harkess A."/>
            <person name="Leebens-Mack J."/>
            <person name="Louveau T."/>
            <person name="Stephenson M.J."/>
            <person name="Osbourn A."/>
        </authorList>
    </citation>
    <scope>NUCLEOTIDE SEQUENCE</scope>
    <source>
        <strain evidence="2">S10</strain>
    </source>
</reference>